<evidence type="ECO:0000256" key="2">
    <source>
        <dbReference type="SAM" id="MobiDB-lite"/>
    </source>
</evidence>
<dbReference type="GO" id="GO:0005737">
    <property type="term" value="C:cytoplasm"/>
    <property type="evidence" value="ECO:0007669"/>
    <property type="project" value="TreeGrafter"/>
</dbReference>
<reference evidence="4" key="1">
    <citation type="submission" date="2021-05" db="EMBL/GenBank/DDBJ databases">
        <authorList>
            <person name="Alioto T."/>
            <person name="Alioto T."/>
            <person name="Gomez Garrido J."/>
        </authorList>
    </citation>
    <scope>NUCLEOTIDE SEQUENCE</scope>
</reference>
<dbReference type="InterPro" id="IPR016024">
    <property type="entry name" value="ARM-type_fold"/>
</dbReference>
<dbReference type="SUPFAM" id="SSF48371">
    <property type="entry name" value="ARM repeat"/>
    <property type="match status" value="1"/>
</dbReference>
<name>A0A8D8TYT8_9HEMI</name>
<dbReference type="CDD" id="cd11560">
    <property type="entry name" value="W2_eIF5C_like"/>
    <property type="match status" value="1"/>
</dbReference>
<dbReference type="PROSITE" id="PS51363">
    <property type="entry name" value="W2"/>
    <property type="match status" value="1"/>
</dbReference>
<dbReference type="FunFam" id="1.25.40.180:FF:000006">
    <property type="entry name" value="Basic leucine zipper and W2 domain-containing protein 1"/>
    <property type="match status" value="1"/>
</dbReference>
<dbReference type="InterPro" id="IPR003307">
    <property type="entry name" value="W2_domain"/>
</dbReference>
<organism evidence="4">
    <name type="scientific">Cacopsylla melanoneura</name>
    <dbReference type="NCBI Taxonomy" id="428564"/>
    <lineage>
        <taxon>Eukaryota</taxon>
        <taxon>Metazoa</taxon>
        <taxon>Ecdysozoa</taxon>
        <taxon>Arthropoda</taxon>
        <taxon>Hexapoda</taxon>
        <taxon>Insecta</taxon>
        <taxon>Pterygota</taxon>
        <taxon>Neoptera</taxon>
        <taxon>Paraneoptera</taxon>
        <taxon>Hemiptera</taxon>
        <taxon>Sternorrhyncha</taxon>
        <taxon>Psylloidea</taxon>
        <taxon>Psyllidae</taxon>
        <taxon>Psyllinae</taxon>
        <taxon>Cacopsylla</taxon>
    </lineage>
</organism>
<dbReference type="InterPro" id="IPR057397">
    <property type="entry name" value="HEAT_5MP1_2"/>
</dbReference>
<dbReference type="PANTHER" id="PTHR14208:SF2">
    <property type="entry name" value="PROTEIN KRASAVIETZ"/>
    <property type="match status" value="1"/>
</dbReference>
<dbReference type="EMBL" id="HBUF01334381">
    <property type="protein sequence ID" value="CAG6697630.1"/>
    <property type="molecule type" value="Transcribed_RNA"/>
</dbReference>
<protein>
    <submittedName>
        <fullName evidence="4">Protein krasavietz</fullName>
    </submittedName>
</protein>
<dbReference type="EMBL" id="HBUF01342896">
    <property type="protein sequence ID" value="CAG6706008.1"/>
    <property type="molecule type" value="Transcribed_RNA"/>
</dbReference>
<dbReference type="EMBL" id="HBUF01342897">
    <property type="protein sequence ID" value="CAG6706009.1"/>
    <property type="molecule type" value="Transcribed_RNA"/>
</dbReference>
<feature type="region of interest" description="Disordered" evidence="2">
    <location>
        <begin position="1"/>
        <end position="24"/>
    </location>
</feature>
<dbReference type="InterPro" id="IPR043510">
    <property type="entry name" value="W2_5MP1/2"/>
</dbReference>
<comment type="similarity">
    <text evidence="1">Belongs to the BZW family.</text>
</comment>
<accession>A0A8D8TYT8</accession>
<dbReference type="PANTHER" id="PTHR14208">
    <property type="entry name" value="BASIC LEUCINE ZIPPER AND W2 DOMAIN-CONTAINING PROTEIN"/>
    <property type="match status" value="1"/>
</dbReference>
<dbReference type="GO" id="GO:0006417">
    <property type="term" value="P:regulation of translation"/>
    <property type="evidence" value="ECO:0007669"/>
    <property type="project" value="UniProtKB-ARBA"/>
</dbReference>
<dbReference type="EMBL" id="HBUF01334379">
    <property type="protein sequence ID" value="CAG6697626.1"/>
    <property type="molecule type" value="Transcribed_RNA"/>
</dbReference>
<evidence type="ECO:0000256" key="1">
    <source>
        <dbReference type="ARBA" id="ARBA00008151"/>
    </source>
</evidence>
<dbReference type="EMBL" id="HBUF01334384">
    <property type="protein sequence ID" value="CAG6697632.1"/>
    <property type="molecule type" value="Transcribed_RNA"/>
</dbReference>
<sequence length="421" mass="48294">MNQKTEKPVLSGQRIKTRKRDEKEKYDPAGFRDYILAGLNAAGTDLEAVSKFLDIAGGKVDYRRYGEALFDILIAGGLLVPGGSIAQEGDKLCKTTACIFEAQEDIQSLKNFEQVFIKLMRRYKYLEKMFDEEMKKVLIFIKGFNESERIKLARMTALWICNGAVPPTVLQVLINEHLIKDGIALDFLIEVFVTWKQEKGLGSVTTALKRGGLEGRLMEFVPPNKRSDEYFRTVFEEKGLADIVKLHMAQASQEAKKELQEQLEEQISEGASIKDIVADIREIANKHCIPDQELIVLIWSTVMSQVEWNKKEELVAEQALKHLKQFTPLFAAFTDTAPRAELALMLKVQEFCYENMNLMRVFQKIILLFYKTDVISEEVILKWYKEGNSNKGKIMFLEQMKKFIEWLQSAEEESESGEEED</sequence>
<dbReference type="EMBL" id="HBUF01334380">
    <property type="protein sequence ID" value="CAG6697628.1"/>
    <property type="molecule type" value="Transcribed_RNA"/>
</dbReference>
<dbReference type="Pfam" id="PF25504">
    <property type="entry name" value="HEAT_5MP1_2"/>
    <property type="match status" value="1"/>
</dbReference>
<proteinExistence type="inferred from homology"/>
<dbReference type="SMART" id="SM00515">
    <property type="entry name" value="eIF5C"/>
    <property type="match status" value="1"/>
</dbReference>
<dbReference type="Gene3D" id="1.25.40.180">
    <property type="match status" value="1"/>
</dbReference>
<dbReference type="EMBL" id="HBUF01031247">
    <property type="protein sequence ID" value="CAG6614785.1"/>
    <property type="molecule type" value="Transcribed_RNA"/>
</dbReference>
<dbReference type="InterPro" id="IPR051245">
    <property type="entry name" value="eIF5-mimic_regulator"/>
</dbReference>
<dbReference type="GO" id="GO:0016020">
    <property type="term" value="C:membrane"/>
    <property type="evidence" value="ECO:0007669"/>
    <property type="project" value="TreeGrafter"/>
</dbReference>
<feature type="domain" description="W2" evidence="3">
    <location>
        <begin position="249"/>
        <end position="417"/>
    </location>
</feature>
<evidence type="ECO:0000313" key="4">
    <source>
        <dbReference type="EMBL" id="CAG6697626.1"/>
    </source>
</evidence>
<evidence type="ECO:0000259" key="3">
    <source>
        <dbReference type="PROSITE" id="PS51363"/>
    </source>
</evidence>
<dbReference type="AlphaFoldDB" id="A0A8D8TYT8"/>
<dbReference type="Pfam" id="PF02020">
    <property type="entry name" value="W2"/>
    <property type="match status" value="1"/>
</dbReference>